<evidence type="ECO:0000256" key="5">
    <source>
        <dbReference type="ARBA" id="ARBA00023136"/>
    </source>
</evidence>
<proteinExistence type="inferred from homology"/>
<dbReference type="GO" id="GO:1990961">
    <property type="term" value="P:xenobiotic detoxification by transmembrane export across the plasma membrane"/>
    <property type="evidence" value="ECO:0007669"/>
    <property type="project" value="InterPro"/>
</dbReference>
<keyword evidence="5 6" id="KW-0472">Membrane</keyword>
<evidence type="ECO:0000313" key="9">
    <source>
        <dbReference type="Proteomes" id="UP001151287"/>
    </source>
</evidence>
<evidence type="ECO:0000256" key="3">
    <source>
        <dbReference type="ARBA" id="ARBA00022692"/>
    </source>
</evidence>
<feature type="transmembrane region" description="Helical" evidence="6">
    <location>
        <begin position="315"/>
        <end position="336"/>
    </location>
</feature>
<comment type="subcellular location">
    <subcellularLocation>
        <location evidence="1">Membrane</location>
        <topology evidence="1">Multi-pass membrane protein</topology>
    </subcellularLocation>
</comment>
<feature type="transmembrane region" description="Helical" evidence="6">
    <location>
        <begin position="175"/>
        <end position="196"/>
    </location>
</feature>
<evidence type="ECO:0000256" key="1">
    <source>
        <dbReference type="ARBA" id="ARBA00004141"/>
    </source>
</evidence>
<evidence type="ECO:0000256" key="7">
    <source>
        <dbReference type="SAM" id="MobiDB-lite"/>
    </source>
</evidence>
<dbReference type="InterPro" id="IPR045069">
    <property type="entry name" value="MATE_euk"/>
</dbReference>
<protein>
    <recommendedName>
        <fullName evidence="6">Protein DETOXIFICATION</fullName>
    </recommendedName>
    <alternativeName>
        <fullName evidence="6">Multidrug and toxic compound extrusion protein</fullName>
    </alternativeName>
</protein>
<feature type="transmembrane region" description="Helical" evidence="6">
    <location>
        <begin position="457"/>
        <end position="477"/>
    </location>
</feature>
<organism evidence="8 9">
    <name type="scientific">Rhynchospora breviuscula</name>
    <dbReference type="NCBI Taxonomy" id="2022672"/>
    <lineage>
        <taxon>Eukaryota</taxon>
        <taxon>Viridiplantae</taxon>
        <taxon>Streptophyta</taxon>
        <taxon>Embryophyta</taxon>
        <taxon>Tracheophyta</taxon>
        <taxon>Spermatophyta</taxon>
        <taxon>Magnoliopsida</taxon>
        <taxon>Liliopsida</taxon>
        <taxon>Poales</taxon>
        <taxon>Cyperaceae</taxon>
        <taxon>Cyperoideae</taxon>
        <taxon>Rhynchosporeae</taxon>
        <taxon>Rhynchospora</taxon>
    </lineage>
</organism>
<dbReference type="GO" id="GO:0042910">
    <property type="term" value="F:xenobiotic transmembrane transporter activity"/>
    <property type="evidence" value="ECO:0007669"/>
    <property type="project" value="InterPro"/>
</dbReference>
<feature type="compositionally biased region" description="Polar residues" evidence="7">
    <location>
        <begin position="17"/>
        <end position="26"/>
    </location>
</feature>
<feature type="transmembrane region" description="Helical" evidence="6">
    <location>
        <begin position="53"/>
        <end position="71"/>
    </location>
</feature>
<dbReference type="GO" id="GO:0016020">
    <property type="term" value="C:membrane"/>
    <property type="evidence" value="ECO:0007669"/>
    <property type="project" value="UniProtKB-SubCell"/>
</dbReference>
<keyword evidence="3 6" id="KW-0812">Transmembrane</keyword>
<evidence type="ECO:0000313" key="8">
    <source>
        <dbReference type="EMBL" id="KAJ1695355.1"/>
    </source>
</evidence>
<dbReference type="Pfam" id="PF01554">
    <property type="entry name" value="MatE"/>
    <property type="match status" value="2"/>
</dbReference>
<feature type="compositionally biased region" description="Polar residues" evidence="7">
    <location>
        <begin position="1"/>
        <end position="10"/>
    </location>
</feature>
<evidence type="ECO:0000256" key="4">
    <source>
        <dbReference type="ARBA" id="ARBA00022989"/>
    </source>
</evidence>
<comment type="similarity">
    <text evidence="2 6">Belongs to the multi antimicrobial extrusion (MATE) (TC 2.A.66.1) family.</text>
</comment>
<comment type="caution">
    <text evidence="8">The sequence shown here is derived from an EMBL/GenBank/DDBJ whole genome shotgun (WGS) entry which is preliminary data.</text>
</comment>
<dbReference type="CDD" id="cd13132">
    <property type="entry name" value="MATE_eukaryotic"/>
    <property type="match status" value="1"/>
</dbReference>
<sequence>MDQTMKQDQVPQLKPIKSSQANGDEQTNQVGTKGFAYACELSKRELQMVCTELFILYEIVWPVVVTGILLYSRNQVSMLFLGRLGTAQLAGGSIANAFANITGYSVLKGLSAGMEPICGQAYGARQWPILSQTVQKTILLLLVATIPISLLWIYMEPILLFFYQKPEILTPAKEYILFSLPDLFAQAFLHPVRIFLRTQNITRPVSVCATVGLVLHVPISYFLVFYMGLGVKGVALASSLNTININLGLIGYMIFSKSCLKPWTGSLVPGLKGWVQLIRLAIPSCIGVCLEWWWYEVMMVVCGWLADPKASVASFGILIQMTSLIYVFPSSLGLGLSTRVAHELGAGRPTQARLASAVGIVVSMICGIVSCLFAVSVKDVWGTMFNKDSSILHLTAVALPIIGMCEIGNSPQTVGCGVLRGSAKPAIGAHINFAAFYLVGLPVSLLCAFPFKMGFVGLLMGLLAAQASCACFMLYAINNIDWEAQAEKARNFSESSREDSDLEASLIVSECKV</sequence>
<dbReference type="PANTHER" id="PTHR11206">
    <property type="entry name" value="MULTIDRUG RESISTANCE PROTEIN"/>
    <property type="match status" value="1"/>
</dbReference>
<feature type="transmembrane region" description="Helical" evidence="6">
    <location>
        <begin position="235"/>
        <end position="255"/>
    </location>
</feature>
<dbReference type="Proteomes" id="UP001151287">
    <property type="component" value="Unassembled WGS sequence"/>
</dbReference>
<feature type="region of interest" description="Disordered" evidence="7">
    <location>
        <begin position="1"/>
        <end position="26"/>
    </location>
</feature>
<evidence type="ECO:0000256" key="6">
    <source>
        <dbReference type="RuleBase" id="RU004914"/>
    </source>
</evidence>
<keyword evidence="4 6" id="KW-1133">Transmembrane helix</keyword>
<dbReference type="AlphaFoldDB" id="A0A9Q0HRK1"/>
<accession>A0A9Q0HRK1</accession>
<dbReference type="OrthoDB" id="2126698at2759"/>
<name>A0A9Q0HRK1_9POAL</name>
<reference evidence="8" key="1">
    <citation type="journal article" date="2022" name="Cell">
        <title>Repeat-based holocentromeres influence genome architecture and karyotype evolution.</title>
        <authorList>
            <person name="Hofstatter P.G."/>
            <person name="Thangavel G."/>
            <person name="Lux T."/>
            <person name="Neumann P."/>
            <person name="Vondrak T."/>
            <person name="Novak P."/>
            <person name="Zhang M."/>
            <person name="Costa L."/>
            <person name="Castellani M."/>
            <person name="Scott A."/>
            <person name="Toegelov H."/>
            <person name="Fuchs J."/>
            <person name="Mata-Sucre Y."/>
            <person name="Dias Y."/>
            <person name="Vanzela A.L.L."/>
            <person name="Huettel B."/>
            <person name="Almeida C.C.S."/>
            <person name="Simkova H."/>
            <person name="Souza G."/>
            <person name="Pedrosa-Harand A."/>
            <person name="Macas J."/>
            <person name="Mayer K.F.X."/>
            <person name="Houben A."/>
            <person name="Marques A."/>
        </authorList>
    </citation>
    <scope>NUCLEOTIDE SEQUENCE</scope>
    <source>
        <strain evidence="8">RhyBre1mFocal</strain>
    </source>
</reference>
<gene>
    <name evidence="8" type="ORF">LUZ63_012053</name>
</gene>
<dbReference type="GO" id="GO:0015297">
    <property type="term" value="F:antiporter activity"/>
    <property type="evidence" value="ECO:0007669"/>
    <property type="project" value="InterPro"/>
</dbReference>
<feature type="transmembrane region" description="Helical" evidence="6">
    <location>
        <begin position="138"/>
        <end position="155"/>
    </location>
</feature>
<keyword evidence="9" id="KW-1185">Reference proteome</keyword>
<dbReference type="EMBL" id="JAMQYH010000003">
    <property type="protein sequence ID" value="KAJ1695355.1"/>
    <property type="molecule type" value="Genomic_DNA"/>
</dbReference>
<feature type="transmembrane region" description="Helical" evidence="6">
    <location>
        <begin position="276"/>
        <end position="295"/>
    </location>
</feature>
<feature type="transmembrane region" description="Helical" evidence="6">
    <location>
        <begin position="429"/>
        <end position="451"/>
    </location>
</feature>
<feature type="transmembrane region" description="Helical" evidence="6">
    <location>
        <begin position="208"/>
        <end position="229"/>
    </location>
</feature>
<evidence type="ECO:0000256" key="2">
    <source>
        <dbReference type="ARBA" id="ARBA00010199"/>
    </source>
</evidence>
<feature type="transmembrane region" description="Helical" evidence="6">
    <location>
        <begin position="357"/>
        <end position="377"/>
    </location>
</feature>
<dbReference type="NCBIfam" id="TIGR00797">
    <property type="entry name" value="matE"/>
    <property type="match status" value="1"/>
</dbReference>
<dbReference type="InterPro" id="IPR002528">
    <property type="entry name" value="MATE_fam"/>
</dbReference>